<dbReference type="SUPFAM" id="SSF48452">
    <property type="entry name" value="TPR-like"/>
    <property type="match status" value="1"/>
</dbReference>
<geneLocation type="plasmid" evidence="1">
    <name>pLD-TEX-KL</name>
</geneLocation>
<keyword evidence="1" id="KW-0614">Plasmid</keyword>
<sequence>MRELGKSEEVKLEKGMDSGPVNEKIKRQLFVSSIGICSAPNCNQRLTHSKTLLAECAHIIPRRIGGGPREDYITSLEDRSKLTNLIYLCEKHHTIIDDPEHENTYTADILRKWKQDHEDWAAKIKKSSPYLSSEFKQQFEDLTAKIAKEANIGEDIIKKLLDTCEQLLNSKLIDEARVFLSQIDILLLNSDNTTLINKAYFLDILLSINCEQILEAKKNLLQLIQESPLNIEAMLEYIEICENAPEPDDELVRIEKLARAIDNNHPHLRIIDLTRKLKDKNQLITVDEHDKPFAEDNWLNARLICLHSLLYNLNGELEQRDNLIIEWQKVLPRSPRPHLFKVLYKTEDQFRAKAQSKKSFIEALKFSENERKTIQAKNPLSLRDKIFWYLQEIKLNLGYINITCNDHEYNIENLNNIIKDLCLLINQCYFDNFIDFALTELLWNIQIIPDTLRLFIRKVFESKVLPSQQLLDSIFLQALPYEELKSDLEAFVKKYDYELLNILQAINNQDALQAAKYINKKNHLFSLTLLQSIIKHAISIQLISLLKFEDEYQQDFIYAKLKVLEYHKQNFEALDLISSLEINGASPLALSTIEKIAYRNEKWYLFIPPALKLLQLEISLEYKTSLHGKLAAAYFHQGDDTNAVVHAEYALYHHDKLDEENSCIILAILGNALLMKGEPDKACQYFAKYQHIKRSFPLLLEEAEIYLKSNLPDKYEKTLSLILKAFKEVDTYNDRTYQSSYALLIELSNANVILLRNEQNIEDECFVKLDGFQNGWFYIGEEEKNCLGAIHIKPGTANYNALIHKSLTEEIEWPAERFSSRNSKHKILHIALAPAFLHQRAHEAMATLAQLGSENVVAIQMINEEGKLDLENLNKFYEEQYSPGNKFFEMYIKSHLPFSFLCTMAGGLIPAINKIITEEKGFIRCNNGTQADIDNQKNTASEAIQGHPCFIEALSTLMLIEANLLEAVIKNLPNIGVSTSVIRFLRKIAASIEASSSSLGKGGFVKGSFEFRPKDEEKEEAFRNKLLQAANLLDKLPNKVVGKTHKKDKNTKNLDQVLPDYFVDAFRFAQENGAHILTDDTLFVQAYSILEKSLTPKLFSSLSVIRLLAENNKITWEEYLKYFSLLSHYRYHLLPFSVNDIIQAILPTTPGGLITPTSKNLTFFNLKLTLSLEYGVNDKVVFNILLSVFIKLLLDDSVTSELAEEIFKPLITGALLNRDKILAKALFQGCLQHIQNTNWFGLRIHQKLEILKNQLIRFSSETYPIIIEKPSLILPNLPTL</sequence>
<name>A8QYU7_9GAMM</name>
<evidence type="ECO:0000313" key="1">
    <source>
        <dbReference type="EMBL" id="BAF92677.1"/>
    </source>
</evidence>
<reference evidence="1" key="1">
    <citation type="journal article" date="2007" name="Plasmid">
        <title>Complete nucleotide sequence of pLD-TEX-KL, a 66-kb plasmid of Legionella dumoffii TEX-KL strain.</title>
        <authorList>
            <person name="Qin T."/>
            <person name="Hirakawa H."/>
            <person name="Iida K."/>
            <person name="Oshima K."/>
            <person name="Hattori M."/>
            <person name="Tashiro K."/>
            <person name="Kuhara S."/>
            <person name="Yoshida S."/>
        </authorList>
    </citation>
    <scope>NUCLEOTIDE SEQUENCE</scope>
    <source>
        <strain evidence="1">TEX-KL</strain>
        <plasmid evidence="1">pLD-TEX-KL</plasmid>
    </source>
</reference>
<dbReference type="AlphaFoldDB" id="A8QYU7"/>
<organism evidence="1">
    <name type="scientific">Fluoribacter dumoffii</name>
    <dbReference type="NCBI Taxonomy" id="463"/>
    <lineage>
        <taxon>Bacteria</taxon>
        <taxon>Pseudomonadati</taxon>
        <taxon>Pseudomonadota</taxon>
        <taxon>Gammaproteobacteria</taxon>
        <taxon>Legionellales</taxon>
        <taxon>Legionellaceae</taxon>
        <taxon>Fluoribacter</taxon>
    </lineage>
</organism>
<accession>A8QYU7</accession>
<proteinExistence type="predicted"/>
<protein>
    <submittedName>
        <fullName evidence="1">Uncharacterized protein</fullName>
    </submittedName>
</protein>
<dbReference type="InterPro" id="IPR011990">
    <property type="entry name" value="TPR-like_helical_dom_sf"/>
</dbReference>
<dbReference type="EMBL" id="AB297474">
    <property type="protein sequence ID" value="BAF92677.1"/>
    <property type="molecule type" value="Genomic_DNA"/>
</dbReference>